<dbReference type="EMBL" id="PDUD01000002">
    <property type="protein sequence ID" value="PHN08241.1"/>
    <property type="molecule type" value="Genomic_DNA"/>
</dbReference>
<keyword evidence="2" id="KW-0378">Hydrolase</keyword>
<dbReference type="Pfam" id="PF00929">
    <property type="entry name" value="RNase_T"/>
    <property type="match status" value="1"/>
</dbReference>
<dbReference type="PANTHER" id="PTHR23044">
    <property type="entry name" value="3'-5' EXONUCLEASE ERI1-RELATED"/>
    <property type="match status" value="1"/>
</dbReference>
<evidence type="ECO:0000256" key="1">
    <source>
        <dbReference type="ARBA" id="ARBA00022722"/>
    </source>
</evidence>
<name>A0A2D0NIC3_FLAN2</name>
<evidence type="ECO:0000313" key="5">
    <source>
        <dbReference type="EMBL" id="PHN08241.1"/>
    </source>
</evidence>
<dbReference type="SUPFAM" id="SSF53098">
    <property type="entry name" value="Ribonuclease H-like"/>
    <property type="match status" value="1"/>
</dbReference>
<keyword evidence="1" id="KW-0540">Nuclease</keyword>
<keyword evidence="6" id="KW-1185">Reference proteome</keyword>
<dbReference type="InterPro" id="IPR012337">
    <property type="entry name" value="RNaseH-like_sf"/>
</dbReference>
<dbReference type="InterPro" id="IPR013520">
    <property type="entry name" value="Ribonucl_H"/>
</dbReference>
<evidence type="ECO:0000256" key="3">
    <source>
        <dbReference type="ARBA" id="ARBA00022839"/>
    </source>
</evidence>
<dbReference type="RefSeq" id="WP_099148443.1">
    <property type="nucleotide sequence ID" value="NZ_PDUD01000002.1"/>
</dbReference>
<organism evidence="5 6">
    <name type="scientific">Flavilitoribacter nigricans (strain ATCC 23147 / DSM 23189 / NBRC 102662 / NCIMB 1420 / SS-2)</name>
    <name type="common">Lewinella nigricans</name>
    <dbReference type="NCBI Taxonomy" id="1122177"/>
    <lineage>
        <taxon>Bacteria</taxon>
        <taxon>Pseudomonadati</taxon>
        <taxon>Bacteroidota</taxon>
        <taxon>Saprospiria</taxon>
        <taxon>Saprospirales</taxon>
        <taxon>Lewinellaceae</taxon>
        <taxon>Flavilitoribacter</taxon>
    </lineage>
</organism>
<dbReference type="InterPro" id="IPR051274">
    <property type="entry name" value="3-5_Exoribonuclease"/>
</dbReference>
<dbReference type="GO" id="GO:0003676">
    <property type="term" value="F:nucleic acid binding"/>
    <property type="evidence" value="ECO:0007669"/>
    <property type="project" value="InterPro"/>
</dbReference>
<dbReference type="SMART" id="SM00479">
    <property type="entry name" value="EXOIII"/>
    <property type="match status" value="1"/>
</dbReference>
<keyword evidence="3 5" id="KW-0269">Exonuclease</keyword>
<dbReference type="InterPro" id="IPR036397">
    <property type="entry name" value="RNaseH_sf"/>
</dbReference>
<evidence type="ECO:0000313" key="6">
    <source>
        <dbReference type="Proteomes" id="UP000223913"/>
    </source>
</evidence>
<dbReference type="Proteomes" id="UP000223913">
    <property type="component" value="Unassembled WGS sequence"/>
</dbReference>
<proteinExistence type="predicted"/>
<gene>
    <name evidence="5" type="ORF">CRP01_02655</name>
</gene>
<dbReference type="AlphaFoldDB" id="A0A2D0NIC3"/>
<dbReference type="PANTHER" id="PTHR23044:SF61">
    <property type="entry name" value="3'-5' EXORIBONUCLEASE 1-RELATED"/>
    <property type="match status" value="1"/>
</dbReference>
<dbReference type="CDD" id="cd06133">
    <property type="entry name" value="ERI-1_3'hExo_like"/>
    <property type="match status" value="1"/>
</dbReference>
<evidence type="ECO:0000256" key="2">
    <source>
        <dbReference type="ARBA" id="ARBA00022801"/>
    </source>
</evidence>
<dbReference type="OrthoDB" id="159416at2"/>
<dbReference type="InterPro" id="IPR047201">
    <property type="entry name" value="ERI-1_3'hExo-like"/>
</dbReference>
<sequence>MHYIILDLEATCWEERTKNKNEIIEIGAVKINANAELVSEFQTFVRPTQHPELSEFCKSLTSISQSDVDAAPHFPEALQQFQEWFDYGRASYLLCSWGFYDKRQFKDDCKLHGLDADWVKPHISVKHQYGIFKKLERPVGMKQALQMEGIALEGTHHRGIDDARNIAKIFVKYFGEWEVSGVR</sequence>
<evidence type="ECO:0000259" key="4">
    <source>
        <dbReference type="SMART" id="SM00479"/>
    </source>
</evidence>
<comment type="caution">
    <text evidence="5">The sequence shown here is derived from an EMBL/GenBank/DDBJ whole genome shotgun (WGS) entry which is preliminary data.</text>
</comment>
<dbReference type="GO" id="GO:0000175">
    <property type="term" value="F:3'-5'-RNA exonuclease activity"/>
    <property type="evidence" value="ECO:0007669"/>
    <property type="project" value="InterPro"/>
</dbReference>
<feature type="domain" description="Exonuclease" evidence="4">
    <location>
        <begin position="2"/>
        <end position="179"/>
    </location>
</feature>
<accession>A0A2D0NIC3</accession>
<dbReference type="Gene3D" id="3.30.420.10">
    <property type="entry name" value="Ribonuclease H-like superfamily/Ribonuclease H"/>
    <property type="match status" value="1"/>
</dbReference>
<protein>
    <submittedName>
        <fullName evidence="5">3'-5' exonuclease</fullName>
    </submittedName>
</protein>
<reference evidence="5 6" key="1">
    <citation type="submission" date="2017-10" db="EMBL/GenBank/DDBJ databases">
        <title>The draft genome sequence of Lewinella nigricans NBRC 102662.</title>
        <authorList>
            <person name="Wang K."/>
        </authorList>
    </citation>
    <scope>NUCLEOTIDE SEQUENCE [LARGE SCALE GENOMIC DNA]</scope>
    <source>
        <strain evidence="5 6">NBRC 102662</strain>
    </source>
</reference>
<dbReference type="GO" id="GO:0006259">
    <property type="term" value="P:DNA metabolic process"/>
    <property type="evidence" value="ECO:0007669"/>
    <property type="project" value="UniProtKB-ARBA"/>
</dbReference>